<gene>
    <name evidence="11" type="primary">queC</name>
    <name evidence="12" type="ordered locus">Caka_1799</name>
</gene>
<feature type="binding site" evidence="11">
    <location>
        <position position="198"/>
    </location>
    <ligand>
        <name>Zn(2+)</name>
        <dbReference type="ChEBI" id="CHEBI:29105"/>
    </ligand>
</feature>
<evidence type="ECO:0000256" key="9">
    <source>
        <dbReference type="ARBA" id="ARBA00039149"/>
    </source>
</evidence>
<evidence type="ECO:0000256" key="8">
    <source>
        <dbReference type="ARBA" id="ARBA00037993"/>
    </source>
</evidence>
<comment type="function">
    <text evidence="11">Catalyzes the ATP-dependent conversion of 7-carboxy-7-deazaguanine (CDG) to 7-cyano-7-deazaguanine (preQ(0)).</text>
</comment>
<dbReference type="eggNOG" id="COG0603">
    <property type="taxonomic scope" value="Bacteria"/>
</dbReference>
<dbReference type="EMBL" id="CP001998">
    <property type="protein sequence ID" value="ADE54818.1"/>
    <property type="molecule type" value="Genomic_DNA"/>
</dbReference>
<dbReference type="HAMAP" id="MF_01633">
    <property type="entry name" value="QueC"/>
    <property type="match status" value="1"/>
</dbReference>
<dbReference type="PANTHER" id="PTHR42914">
    <property type="entry name" value="7-CYANO-7-DEAZAGUANINE SYNTHASE"/>
    <property type="match status" value="1"/>
</dbReference>
<keyword evidence="5 11" id="KW-0671">Queuosine biosynthesis</keyword>
<feature type="binding site" evidence="11">
    <location>
        <position position="184"/>
    </location>
    <ligand>
        <name>Zn(2+)</name>
        <dbReference type="ChEBI" id="CHEBI:29105"/>
    </ligand>
</feature>
<dbReference type="EC" id="6.3.4.20" evidence="9 11"/>
<accession>D5EK69</accession>
<dbReference type="STRING" id="583355.Caka_1799"/>
<dbReference type="Gene3D" id="3.40.50.620">
    <property type="entry name" value="HUPs"/>
    <property type="match status" value="1"/>
</dbReference>
<feature type="binding site" evidence="11">
    <location>
        <position position="192"/>
    </location>
    <ligand>
        <name>Zn(2+)</name>
        <dbReference type="ChEBI" id="CHEBI:29105"/>
    </ligand>
</feature>
<comment type="catalytic activity">
    <reaction evidence="10 11">
        <text>7-carboxy-7-carbaguanine + NH4(+) + 2 ATP = 7-cyano-7-carbaguanine + 2 AMP + 2 diphosphate + 2 H(+)</text>
        <dbReference type="Rhea" id="RHEA:27982"/>
        <dbReference type="ChEBI" id="CHEBI:15378"/>
        <dbReference type="ChEBI" id="CHEBI:28938"/>
        <dbReference type="ChEBI" id="CHEBI:30616"/>
        <dbReference type="ChEBI" id="CHEBI:33019"/>
        <dbReference type="ChEBI" id="CHEBI:45075"/>
        <dbReference type="ChEBI" id="CHEBI:61036"/>
        <dbReference type="ChEBI" id="CHEBI:456215"/>
        <dbReference type="EC" id="6.3.4.20"/>
    </reaction>
</comment>
<organism evidence="12 13">
    <name type="scientific">Coraliomargarita akajimensis (strain DSM 45221 / IAM 15411 / JCM 23193 / KCTC 12865 / 04OKA010-24)</name>
    <dbReference type="NCBI Taxonomy" id="583355"/>
    <lineage>
        <taxon>Bacteria</taxon>
        <taxon>Pseudomonadati</taxon>
        <taxon>Verrucomicrobiota</taxon>
        <taxon>Opitutia</taxon>
        <taxon>Puniceicoccales</taxon>
        <taxon>Coraliomargaritaceae</taxon>
        <taxon>Coraliomargarita</taxon>
    </lineage>
</organism>
<sequence>MKTVIIYSGGLDSTVLLYHLRAVGAELFALSVNYGQRHCCELERAAQICAVVDVPHQIADLSSVQSLLAGSSLTSPEIDVAEGHYTEETMKTTVVPNRNMILLALATGHALSVKAESVAYAAHSGDHAIYPDCRNEFADAMAAAMALCDWNQVKLDRPFVDWTKADIVRRGAELKVPFEMTWSCYKGGEVHCGKCGTCIERREAFDIAGVEDPTIYAKDAPSVDSLRANNWRLESSGAKS</sequence>
<evidence type="ECO:0000256" key="4">
    <source>
        <dbReference type="ARBA" id="ARBA00022741"/>
    </source>
</evidence>
<dbReference type="GO" id="GO:0016879">
    <property type="term" value="F:ligase activity, forming carbon-nitrogen bonds"/>
    <property type="evidence" value="ECO:0007669"/>
    <property type="project" value="UniProtKB-UniRule"/>
</dbReference>
<dbReference type="GO" id="GO:0008270">
    <property type="term" value="F:zinc ion binding"/>
    <property type="evidence" value="ECO:0007669"/>
    <property type="project" value="UniProtKB-UniRule"/>
</dbReference>
<comment type="similarity">
    <text evidence="8 11">Belongs to the QueC family.</text>
</comment>
<dbReference type="Proteomes" id="UP000000925">
    <property type="component" value="Chromosome"/>
</dbReference>
<keyword evidence="7 11" id="KW-0067">ATP-binding</keyword>
<dbReference type="PIRSF" id="PIRSF006293">
    <property type="entry name" value="ExsB"/>
    <property type="match status" value="1"/>
</dbReference>
<dbReference type="InterPro" id="IPR018317">
    <property type="entry name" value="QueC"/>
</dbReference>
<keyword evidence="3 11" id="KW-0479">Metal-binding</keyword>
<dbReference type="OrthoDB" id="9789567at2"/>
<dbReference type="CDD" id="cd01995">
    <property type="entry name" value="QueC-like"/>
    <property type="match status" value="1"/>
</dbReference>
<name>D5EK69_CORAD</name>
<evidence type="ECO:0000313" key="12">
    <source>
        <dbReference type="EMBL" id="ADE54818.1"/>
    </source>
</evidence>
<keyword evidence="6 11" id="KW-0862">Zinc</keyword>
<dbReference type="GO" id="GO:0005524">
    <property type="term" value="F:ATP binding"/>
    <property type="evidence" value="ECO:0007669"/>
    <property type="project" value="UniProtKB-UniRule"/>
</dbReference>
<feature type="binding site" evidence="11">
    <location>
        <position position="195"/>
    </location>
    <ligand>
        <name>Zn(2+)</name>
        <dbReference type="ChEBI" id="CHEBI:29105"/>
    </ligand>
</feature>
<dbReference type="RefSeq" id="WP_013043540.1">
    <property type="nucleotide sequence ID" value="NC_014008.1"/>
</dbReference>
<dbReference type="HOGENOM" id="CLU_081854_1_0_0"/>
<comment type="pathway">
    <text evidence="1 11">Purine metabolism; 7-cyano-7-deazaguanine biosynthesis.</text>
</comment>
<evidence type="ECO:0000256" key="6">
    <source>
        <dbReference type="ARBA" id="ARBA00022833"/>
    </source>
</evidence>
<evidence type="ECO:0000313" key="13">
    <source>
        <dbReference type="Proteomes" id="UP000000925"/>
    </source>
</evidence>
<dbReference type="KEGG" id="caa:Caka_1799"/>
<protein>
    <recommendedName>
        <fullName evidence="9 11">7-cyano-7-deazaguanine synthase</fullName>
        <ecNumber evidence="9 11">6.3.4.20</ecNumber>
    </recommendedName>
    <alternativeName>
        <fullName evidence="11">7-cyano-7-carbaguanine synthase</fullName>
    </alternativeName>
    <alternativeName>
        <fullName evidence="11">PreQ(0) synthase</fullName>
    </alternativeName>
    <alternativeName>
        <fullName evidence="11">Queuosine biosynthesis protein QueC</fullName>
    </alternativeName>
</protein>
<evidence type="ECO:0000256" key="2">
    <source>
        <dbReference type="ARBA" id="ARBA00022598"/>
    </source>
</evidence>
<evidence type="ECO:0000256" key="1">
    <source>
        <dbReference type="ARBA" id="ARBA00005061"/>
    </source>
</evidence>
<reference evidence="12 13" key="1">
    <citation type="journal article" date="2010" name="Stand. Genomic Sci.">
        <title>Complete genome sequence of Coraliomargarita akajimensis type strain (04OKA010-24).</title>
        <authorList>
            <person name="Mavromatis K."/>
            <person name="Abt B."/>
            <person name="Brambilla E."/>
            <person name="Lapidus A."/>
            <person name="Copeland A."/>
            <person name="Deshpande S."/>
            <person name="Nolan M."/>
            <person name="Lucas S."/>
            <person name="Tice H."/>
            <person name="Cheng J.F."/>
            <person name="Han C."/>
            <person name="Detter J.C."/>
            <person name="Woyke T."/>
            <person name="Goodwin L."/>
            <person name="Pitluck S."/>
            <person name="Held B."/>
            <person name="Brettin T."/>
            <person name="Tapia R."/>
            <person name="Ivanova N."/>
            <person name="Mikhailova N."/>
            <person name="Pati A."/>
            <person name="Liolios K."/>
            <person name="Chen A."/>
            <person name="Palaniappan K."/>
            <person name="Land M."/>
            <person name="Hauser L."/>
            <person name="Chang Y.J."/>
            <person name="Jeffries C.D."/>
            <person name="Rohde M."/>
            <person name="Goker M."/>
            <person name="Bristow J."/>
            <person name="Eisen J.A."/>
            <person name="Markowitz V."/>
            <person name="Hugenholtz P."/>
            <person name="Klenk H.P."/>
            <person name="Kyrpides N.C."/>
        </authorList>
    </citation>
    <scope>NUCLEOTIDE SEQUENCE [LARGE SCALE GENOMIC DNA]</scope>
    <source>
        <strain evidence="13">DSM 45221 / IAM 15411 / JCM 23193 / KCTC 12865</strain>
    </source>
</reference>
<dbReference type="PANTHER" id="PTHR42914:SF1">
    <property type="entry name" value="7-CYANO-7-DEAZAGUANINE SYNTHASE"/>
    <property type="match status" value="1"/>
</dbReference>
<evidence type="ECO:0000256" key="11">
    <source>
        <dbReference type="HAMAP-Rule" id="MF_01633"/>
    </source>
</evidence>
<dbReference type="NCBIfam" id="TIGR00364">
    <property type="entry name" value="7-cyano-7-deazaguanine synthase QueC"/>
    <property type="match status" value="1"/>
</dbReference>
<keyword evidence="13" id="KW-1185">Reference proteome</keyword>
<keyword evidence="4 11" id="KW-0547">Nucleotide-binding</keyword>
<proteinExistence type="inferred from homology"/>
<evidence type="ECO:0000256" key="10">
    <source>
        <dbReference type="ARBA" id="ARBA00047890"/>
    </source>
</evidence>
<dbReference type="GO" id="GO:0008616">
    <property type="term" value="P:tRNA queuosine(34) biosynthetic process"/>
    <property type="evidence" value="ECO:0007669"/>
    <property type="project" value="UniProtKB-UniRule"/>
</dbReference>
<dbReference type="Pfam" id="PF06508">
    <property type="entry name" value="QueC"/>
    <property type="match status" value="1"/>
</dbReference>
<evidence type="ECO:0000256" key="7">
    <source>
        <dbReference type="ARBA" id="ARBA00022840"/>
    </source>
</evidence>
<dbReference type="AlphaFoldDB" id="D5EK69"/>
<evidence type="ECO:0000256" key="5">
    <source>
        <dbReference type="ARBA" id="ARBA00022785"/>
    </source>
</evidence>
<feature type="binding site" evidence="11">
    <location>
        <begin position="7"/>
        <end position="17"/>
    </location>
    <ligand>
        <name>ATP</name>
        <dbReference type="ChEBI" id="CHEBI:30616"/>
    </ligand>
</feature>
<evidence type="ECO:0000256" key="3">
    <source>
        <dbReference type="ARBA" id="ARBA00022723"/>
    </source>
</evidence>
<keyword evidence="2 11" id="KW-0436">Ligase</keyword>
<dbReference type="SUPFAM" id="SSF52402">
    <property type="entry name" value="Adenine nucleotide alpha hydrolases-like"/>
    <property type="match status" value="1"/>
</dbReference>
<comment type="cofactor">
    <cofactor evidence="11">
        <name>Zn(2+)</name>
        <dbReference type="ChEBI" id="CHEBI:29105"/>
    </cofactor>
    <text evidence="11">Binds 1 zinc ion per subunit.</text>
</comment>
<dbReference type="InterPro" id="IPR014729">
    <property type="entry name" value="Rossmann-like_a/b/a_fold"/>
</dbReference>
<dbReference type="UniPathway" id="UPA00391"/>